<dbReference type="Gene3D" id="3.30.1540.10">
    <property type="entry name" value="formyl-coa transferase, domain 3"/>
    <property type="match status" value="1"/>
</dbReference>
<dbReference type="GO" id="GO:0008206">
    <property type="term" value="P:bile acid metabolic process"/>
    <property type="evidence" value="ECO:0007669"/>
    <property type="project" value="TreeGrafter"/>
</dbReference>
<evidence type="ECO:0000313" key="3">
    <source>
        <dbReference type="WBParaSite" id="SPAL_0000037900.1"/>
    </source>
</evidence>
<dbReference type="PANTHER" id="PTHR48228:SF5">
    <property type="entry name" value="ALPHA-METHYLACYL-COA RACEMASE"/>
    <property type="match status" value="1"/>
</dbReference>
<dbReference type="SUPFAM" id="SSF89796">
    <property type="entry name" value="CoA-transferase family III (CaiB/BaiF)"/>
    <property type="match status" value="1"/>
</dbReference>
<dbReference type="AlphaFoldDB" id="A0A0N5B2S6"/>
<evidence type="ECO:0000313" key="2">
    <source>
        <dbReference type="Proteomes" id="UP000046392"/>
    </source>
</evidence>
<keyword evidence="2" id="KW-1185">Reference proteome</keyword>
<dbReference type="InterPro" id="IPR050509">
    <property type="entry name" value="CoA-transferase_III"/>
</dbReference>
<evidence type="ECO:0000256" key="1">
    <source>
        <dbReference type="ARBA" id="ARBA00008383"/>
    </source>
</evidence>
<dbReference type="WBParaSite" id="SPAL_0000037900.1">
    <property type="protein sequence ID" value="SPAL_0000037900.1"/>
    <property type="gene ID" value="SPAL_0000037900"/>
</dbReference>
<protein>
    <submittedName>
        <fullName evidence="3">Alpha-methylacyl-CoA racemase</fullName>
    </submittedName>
</protein>
<dbReference type="GO" id="GO:0005739">
    <property type="term" value="C:mitochondrion"/>
    <property type="evidence" value="ECO:0007669"/>
    <property type="project" value="TreeGrafter"/>
</dbReference>
<dbReference type="InterPro" id="IPR044855">
    <property type="entry name" value="CoA-Trfase_III_dom3_sf"/>
</dbReference>
<dbReference type="Pfam" id="PF02515">
    <property type="entry name" value="CoA_transf_3"/>
    <property type="match status" value="1"/>
</dbReference>
<reference evidence="3" key="1">
    <citation type="submission" date="2017-02" db="UniProtKB">
        <authorList>
            <consortium name="WormBaseParasite"/>
        </authorList>
    </citation>
    <scope>IDENTIFICATION</scope>
</reference>
<dbReference type="PANTHER" id="PTHR48228">
    <property type="entry name" value="SUCCINYL-COA--D-CITRAMALATE COA-TRANSFERASE"/>
    <property type="match status" value="1"/>
</dbReference>
<dbReference type="InterPro" id="IPR023606">
    <property type="entry name" value="CoA-Trfase_III_dom_1_sf"/>
</dbReference>
<organism evidence="2 3">
    <name type="scientific">Strongyloides papillosus</name>
    <name type="common">Intestinal threadworm</name>
    <dbReference type="NCBI Taxonomy" id="174720"/>
    <lineage>
        <taxon>Eukaryota</taxon>
        <taxon>Metazoa</taxon>
        <taxon>Ecdysozoa</taxon>
        <taxon>Nematoda</taxon>
        <taxon>Chromadorea</taxon>
        <taxon>Rhabditida</taxon>
        <taxon>Tylenchina</taxon>
        <taxon>Panagrolaimomorpha</taxon>
        <taxon>Strongyloidoidea</taxon>
        <taxon>Strongyloididae</taxon>
        <taxon>Strongyloides</taxon>
    </lineage>
</organism>
<dbReference type="GO" id="GO:0008111">
    <property type="term" value="F:alpha-methylacyl-CoA racemase activity"/>
    <property type="evidence" value="ECO:0007669"/>
    <property type="project" value="TreeGrafter"/>
</dbReference>
<dbReference type="Gene3D" id="3.40.50.10540">
    <property type="entry name" value="Crotonobetainyl-coa:carnitine coa-transferase, domain 1"/>
    <property type="match status" value="1"/>
</dbReference>
<accession>A0A0N5B2S6</accession>
<name>A0A0N5B2S6_STREA</name>
<dbReference type="Proteomes" id="UP000046392">
    <property type="component" value="Unplaced"/>
</dbReference>
<dbReference type="STRING" id="174720.A0A0N5B2S6"/>
<sequence>MNIVKLFSGVKILELPGLAPVPFCGQILADYGADVVYIQKKGQTRMAEDPFLRDKKVISLDFKEDLDKLKKLCLECDVILDPFRPKVMESIGLNPVQMMEENKKLIIARITGYGQFGKMSKLAGHDINYVSMSGMLPIISGYDKKPYWPPANLLGDFCGGSLSAAFSIAGALYNREKTGKGCLIDVSMTDGVSYLSSFLSATNEKDEFWGQEYSVFNGKFPLYRTYKTQDDKYIAVGALEPKFNEILFKTLNLPHLSFSDVIENPKEVGKVLEDVFLSKTRDEWSKIFENKDACVTPVLSLDEVKEHPLHKDRKTFYIDDNGKSRAYPSPRIYYKENLEFLQKSKI</sequence>
<dbReference type="InterPro" id="IPR003673">
    <property type="entry name" value="CoA-Trfase_fam_III"/>
</dbReference>
<comment type="similarity">
    <text evidence="1">Belongs to the CoA-transferase III family.</text>
</comment>
<proteinExistence type="inferred from homology"/>